<evidence type="ECO:0000256" key="4">
    <source>
        <dbReference type="ARBA" id="ARBA00023136"/>
    </source>
</evidence>
<comment type="subcellular location">
    <subcellularLocation>
        <location evidence="1">Membrane</location>
        <topology evidence="1">Multi-pass membrane protein</topology>
    </subcellularLocation>
</comment>
<protein>
    <recommendedName>
        <fullName evidence="8">Major facilitator superfamily (MFS) profile domain-containing protein</fullName>
    </recommendedName>
</protein>
<dbReference type="Proteomes" id="UP000246702">
    <property type="component" value="Unassembled WGS sequence"/>
</dbReference>
<dbReference type="SUPFAM" id="SSF103473">
    <property type="entry name" value="MFS general substrate transporter"/>
    <property type="match status" value="1"/>
</dbReference>
<keyword evidence="4 5" id="KW-0472">Membrane</keyword>
<dbReference type="PANTHER" id="PTHR23502:SF23">
    <property type="entry name" value="FLUCONAZOLE RESISTANCE PROTEIN 1"/>
    <property type="match status" value="1"/>
</dbReference>
<evidence type="ECO:0000313" key="6">
    <source>
        <dbReference type="EMBL" id="PWY78013.1"/>
    </source>
</evidence>
<keyword evidence="2 5" id="KW-0812">Transmembrane</keyword>
<evidence type="ECO:0000256" key="2">
    <source>
        <dbReference type="ARBA" id="ARBA00022692"/>
    </source>
</evidence>
<dbReference type="GO" id="GO:0015244">
    <property type="term" value="F:fluconazole transmembrane transporter activity"/>
    <property type="evidence" value="ECO:0007669"/>
    <property type="project" value="TreeGrafter"/>
</dbReference>
<comment type="caution">
    <text evidence="6">The sequence shown here is derived from an EMBL/GenBank/DDBJ whole genome shotgun (WGS) entry which is preliminary data.</text>
</comment>
<evidence type="ECO:0000256" key="3">
    <source>
        <dbReference type="ARBA" id="ARBA00022989"/>
    </source>
</evidence>
<dbReference type="STRING" id="1450535.A0A317VUP8"/>
<dbReference type="GeneID" id="37110583"/>
<feature type="transmembrane region" description="Helical" evidence="5">
    <location>
        <begin position="15"/>
        <end position="34"/>
    </location>
</feature>
<dbReference type="EMBL" id="MSFK01000025">
    <property type="protein sequence ID" value="PWY78013.1"/>
    <property type="molecule type" value="Genomic_DNA"/>
</dbReference>
<organism evidence="6 7">
    <name type="scientific">Aspergillus sclerotioniger CBS 115572</name>
    <dbReference type="NCBI Taxonomy" id="1450535"/>
    <lineage>
        <taxon>Eukaryota</taxon>
        <taxon>Fungi</taxon>
        <taxon>Dikarya</taxon>
        <taxon>Ascomycota</taxon>
        <taxon>Pezizomycotina</taxon>
        <taxon>Eurotiomycetes</taxon>
        <taxon>Eurotiomycetidae</taxon>
        <taxon>Eurotiales</taxon>
        <taxon>Aspergillaceae</taxon>
        <taxon>Aspergillus</taxon>
        <taxon>Aspergillus subgen. Circumdati</taxon>
    </lineage>
</organism>
<evidence type="ECO:0000256" key="1">
    <source>
        <dbReference type="ARBA" id="ARBA00004141"/>
    </source>
</evidence>
<proteinExistence type="predicted"/>
<reference evidence="6 7" key="1">
    <citation type="submission" date="2016-12" db="EMBL/GenBank/DDBJ databases">
        <title>The genomes of Aspergillus section Nigri reveals drivers in fungal speciation.</title>
        <authorList>
            <consortium name="DOE Joint Genome Institute"/>
            <person name="Vesth T.C."/>
            <person name="Nybo J."/>
            <person name="Theobald S."/>
            <person name="Brandl J."/>
            <person name="Frisvad J.C."/>
            <person name="Nielsen K.F."/>
            <person name="Lyhne E.K."/>
            <person name="Kogle M.E."/>
            <person name="Kuo A."/>
            <person name="Riley R."/>
            <person name="Clum A."/>
            <person name="Nolan M."/>
            <person name="Lipzen A."/>
            <person name="Salamov A."/>
            <person name="Henrissat B."/>
            <person name="Wiebenga A."/>
            <person name="De Vries R.P."/>
            <person name="Grigoriev I.V."/>
            <person name="Mortensen U.H."/>
            <person name="Andersen M.R."/>
            <person name="Baker S.E."/>
        </authorList>
    </citation>
    <scope>NUCLEOTIDE SEQUENCE [LARGE SCALE GENOMIC DNA]</scope>
    <source>
        <strain evidence="6 7">CBS 115572</strain>
    </source>
</reference>
<dbReference type="RefSeq" id="XP_025464525.1">
    <property type="nucleotide sequence ID" value="XM_025608440.1"/>
</dbReference>
<keyword evidence="3 5" id="KW-1133">Transmembrane helix</keyword>
<sequence length="67" mass="7181">LWGPLSEIPSVGRNLVYIPTLVIFLCIQSPTALADNFGTLLSMRFLGGFSASPVLAVGGGRKPDRHR</sequence>
<dbReference type="OrthoDB" id="3357846at2759"/>
<dbReference type="PANTHER" id="PTHR23502">
    <property type="entry name" value="MAJOR FACILITATOR SUPERFAMILY"/>
    <property type="match status" value="1"/>
</dbReference>
<evidence type="ECO:0008006" key="8">
    <source>
        <dbReference type="Google" id="ProtNLM"/>
    </source>
</evidence>
<gene>
    <name evidence="6" type="ORF">BO94DRAFT_472583</name>
</gene>
<evidence type="ECO:0000256" key="5">
    <source>
        <dbReference type="SAM" id="Phobius"/>
    </source>
</evidence>
<keyword evidence="7" id="KW-1185">Reference proteome</keyword>
<name>A0A317VUP8_9EURO</name>
<dbReference type="GO" id="GO:1990961">
    <property type="term" value="P:xenobiotic detoxification by transmembrane export across the plasma membrane"/>
    <property type="evidence" value="ECO:0007669"/>
    <property type="project" value="TreeGrafter"/>
</dbReference>
<dbReference type="AlphaFoldDB" id="A0A317VUP8"/>
<dbReference type="GO" id="GO:0005886">
    <property type="term" value="C:plasma membrane"/>
    <property type="evidence" value="ECO:0007669"/>
    <property type="project" value="TreeGrafter"/>
</dbReference>
<accession>A0A317VUP8</accession>
<feature type="non-terminal residue" evidence="6">
    <location>
        <position position="1"/>
    </location>
</feature>
<dbReference type="Gene3D" id="1.20.1720.10">
    <property type="entry name" value="Multidrug resistance protein D"/>
    <property type="match status" value="1"/>
</dbReference>
<evidence type="ECO:0000313" key="7">
    <source>
        <dbReference type="Proteomes" id="UP000246702"/>
    </source>
</evidence>
<dbReference type="InterPro" id="IPR036259">
    <property type="entry name" value="MFS_trans_sf"/>
</dbReference>